<reference evidence="2" key="1">
    <citation type="submission" date="2019-08" db="EMBL/GenBank/DDBJ databases">
        <title>Complete genome sequence of a mangrove-derived Streptomyces xiamenensis.</title>
        <authorList>
            <person name="Xu J."/>
        </authorList>
    </citation>
    <scope>NUCLEOTIDE SEQUENCE</scope>
    <source>
        <strain evidence="2">318</strain>
    </source>
</reference>
<evidence type="ECO:0000256" key="1">
    <source>
        <dbReference type="SAM" id="MobiDB-lite"/>
    </source>
</evidence>
<feature type="region of interest" description="Disordered" evidence="1">
    <location>
        <begin position="1"/>
        <end position="25"/>
    </location>
</feature>
<keyword evidence="3" id="KW-1185">Reference proteome</keyword>
<dbReference type="STRING" id="408015.SXIM_54690"/>
<dbReference type="Proteomes" id="UP000034034">
    <property type="component" value="Chromosome"/>
</dbReference>
<evidence type="ECO:0000313" key="3">
    <source>
        <dbReference type="Proteomes" id="UP000034034"/>
    </source>
</evidence>
<feature type="compositionally biased region" description="Basic and acidic residues" evidence="1">
    <location>
        <begin position="1"/>
        <end position="12"/>
    </location>
</feature>
<dbReference type="PATRIC" id="fig|408015.6.peg.5539"/>
<organism evidence="2 3">
    <name type="scientific">Streptomyces xiamenensis</name>
    <dbReference type="NCBI Taxonomy" id="408015"/>
    <lineage>
        <taxon>Bacteria</taxon>
        <taxon>Bacillati</taxon>
        <taxon>Actinomycetota</taxon>
        <taxon>Actinomycetes</taxon>
        <taxon>Kitasatosporales</taxon>
        <taxon>Streptomycetaceae</taxon>
        <taxon>Streptomyces</taxon>
    </lineage>
</organism>
<proteinExistence type="predicted"/>
<protein>
    <submittedName>
        <fullName evidence="2">Uncharacterized protein</fullName>
    </submittedName>
</protein>
<gene>
    <name evidence="2" type="ORF">SXIM_54690</name>
</gene>
<dbReference type="EMBL" id="CP009922">
    <property type="protein sequence ID" value="AKG46853.1"/>
    <property type="molecule type" value="Genomic_DNA"/>
</dbReference>
<dbReference type="KEGG" id="sxi:SXIM_54690"/>
<sequence>MMQITLDKKKDAGPNSDPLQRSQIGWSDGLCDQQLHDIARGVWVMPGSRVEREPSAVINSGRSIRQAIEIGSWTGCTRPRMQPSNASDEAAAQAAGHRGPE</sequence>
<dbReference type="AlphaFoldDB" id="A0A0F7G1X2"/>
<dbReference type="HOGENOM" id="CLU_2290212_0_0_11"/>
<dbReference type="RefSeq" id="WP_174864347.1">
    <property type="nucleotide sequence ID" value="NZ_CP009922.3"/>
</dbReference>
<feature type="region of interest" description="Disordered" evidence="1">
    <location>
        <begin position="75"/>
        <end position="101"/>
    </location>
</feature>
<name>A0A0F7G1X2_9ACTN</name>
<evidence type="ECO:0000313" key="2">
    <source>
        <dbReference type="EMBL" id="AKG46853.1"/>
    </source>
</evidence>
<accession>A0A0F7G1X2</accession>